<proteinExistence type="predicted"/>
<comment type="caution">
    <text evidence="1">The sequence shown here is derived from an EMBL/GenBank/DDBJ whole genome shotgun (WGS) entry which is preliminary data.</text>
</comment>
<evidence type="ECO:0000313" key="1">
    <source>
        <dbReference type="EMBL" id="KAL1856900.1"/>
    </source>
</evidence>
<dbReference type="EMBL" id="JAZHXJ010000581">
    <property type="protein sequence ID" value="KAL1856900.1"/>
    <property type="molecule type" value="Genomic_DNA"/>
</dbReference>
<evidence type="ECO:0000313" key="2">
    <source>
        <dbReference type="Proteomes" id="UP001586593"/>
    </source>
</evidence>
<accession>A0ABR3W9X9</accession>
<protein>
    <submittedName>
        <fullName evidence="1">Uncharacterized protein</fullName>
    </submittedName>
</protein>
<name>A0ABR3W9X9_9PEZI</name>
<reference evidence="1 2" key="1">
    <citation type="journal article" date="2024" name="Commun. Biol.">
        <title>Comparative genomic analysis of thermophilic fungi reveals convergent evolutionary adaptations and gene losses.</title>
        <authorList>
            <person name="Steindorff A.S."/>
            <person name="Aguilar-Pontes M.V."/>
            <person name="Robinson A.J."/>
            <person name="Andreopoulos B."/>
            <person name="LaButti K."/>
            <person name="Kuo A."/>
            <person name="Mondo S."/>
            <person name="Riley R."/>
            <person name="Otillar R."/>
            <person name="Haridas S."/>
            <person name="Lipzen A."/>
            <person name="Grimwood J."/>
            <person name="Schmutz J."/>
            <person name="Clum A."/>
            <person name="Reid I.D."/>
            <person name="Moisan M.C."/>
            <person name="Butler G."/>
            <person name="Nguyen T.T.M."/>
            <person name="Dewar K."/>
            <person name="Conant G."/>
            <person name="Drula E."/>
            <person name="Henrissat B."/>
            <person name="Hansel C."/>
            <person name="Singer S."/>
            <person name="Hutchinson M.I."/>
            <person name="de Vries R.P."/>
            <person name="Natvig D.O."/>
            <person name="Powell A.J."/>
            <person name="Tsang A."/>
            <person name="Grigoriev I.V."/>
        </authorList>
    </citation>
    <scope>NUCLEOTIDE SEQUENCE [LARGE SCALE GENOMIC DNA]</scope>
    <source>
        <strain evidence="1 2">ATCC 24622</strain>
    </source>
</reference>
<sequence>MRCTSSTDSGASVKVRHRLRSAACTLKLGFSVVAPINVMVPASTGRRNTSCCDLEKRWISSQNMMVFLPVKVNSLAASANSFLHSVTPVLVALISMKRLPTRLAMQRAIVVFPVPEPPHRIIDGTLSASIRLRRTPWGPTRSCPKTSSSDCGRILSASGAALLVLDRFGRGASSVDTGPCGGLDPSSFAVPLAFCSAGESWPGPSSKLLLIPLALSDTPFVMGVRTL</sequence>
<keyword evidence="2" id="KW-1185">Reference proteome</keyword>
<organism evidence="1 2">
    <name type="scientific">Phialemonium thermophilum</name>
    <dbReference type="NCBI Taxonomy" id="223376"/>
    <lineage>
        <taxon>Eukaryota</taxon>
        <taxon>Fungi</taxon>
        <taxon>Dikarya</taxon>
        <taxon>Ascomycota</taxon>
        <taxon>Pezizomycotina</taxon>
        <taxon>Sordariomycetes</taxon>
        <taxon>Sordariomycetidae</taxon>
        <taxon>Cephalothecales</taxon>
        <taxon>Cephalothecaceae</taxon>
        <taxon>Phialemonium</taxon>
    </lineage>
</organism>
<dbReference type="Proteomes" id="UP001586593">
    <property type="component" value="Unassembled WGS sequence"/>
</dbReference>
<gene>
    <name evidence="1" type="ORF">VTK73DRAFT_8206</name>
</gene>